<evidence type="ECO:0000256" key="1">
    <source>
        <dbReference type="SAM" id="MobiDB-lite"/>
    </source>
</evidence>
<comment type="caution">
    <text evidence="3">The sequence shown here is derived from an EMBL/GenBank/DDBJ whole genome shotgun (WGS) entry which is preliminary data.</text>
</comment>
<accession>A0A8H3BF30</accession>
<dbReference type="InterPro" id="IPR003495">
    <property type="entry name" value="CobW/HypB/UreG_nucleotide-bd"/>
</dbReference>
<dbReference type="Pfam" id="PF02492">
    <property type="entry name" value="cobW"/>
    <property type="match status" value="1"/>
</dbReference>
<evidence type="ECO:0000313" key="4">
    <source>
        <dbReference type="Proteomes" id="UP000663826"/>
    </source>
</evidence>
<dbReference type="PANTHER" id="PTHR13748">
    <property type="entry name" value="COBW-RELATED"/>
    <property type="match status" value="1"/>
</dbReference>
<dbReference type="InterPro" id="IPR051316">
    <property type="entry name" value="Zinc-reg_GTPase_activator"/>
</dbReference>
<feature type="compositionally biased region" description="Basic and acidic residues" evidence="1">
    <location>
        <begin position="12"/>
        <end position="25"/>
    </location>
</feature>
<feature type="region of interest" description="Disordered" evidence="1">
    <location>
        <begin position="1"/>
        <end position="25"/>
    </location>
</feature>
<proteinExistence type="predicted"/>
<feature type="domain" description="CobW/HypB/UreG nucleotide-binding" evidence="2">
    <location>
        <begin position="57"/>
        <end position="130"/>
    </location>
</feature>
<reference evidence="3" key="1">
    <citation type="submission" date="2021-01" db="EMBL/GenBank/DDBJ databases">
        <authorList>
            <person name="Kaushik A."/>
        </authorList>
    </citation>
    <scope>NUCLEOTIDE SEQUENCE</scope>
    <source>
        <strain evidence="3">AG1-1B</strain>
    </source>
</reference>
<organism evidence="3 4">
    <name type="scientific">Rhizoctonia solani</name>
    <dbReference type="NCBI Taxonomy" id="456999"/>
    <lineage>
        <taxon>Eukaryota</taxon>
        <taxon>Fungi</taxon>
        <taxon>Dikarya</taxon>
        <taxon>Basidiomycota</taxon>
        <taxon>Agaricomycotina</taxon>
        <taxon>Agaricomycetes</taxon>
        <taxon>Cantharellales</taxon>
        <taxon>Ceratobasidiaceae</taxon>
        <taxon>Rhizoctonia</taxon>
    </lineage>
</organism>
<dbReference type="Proteomes" id="UP000663826">
    <property type="component" value="Unassembled WGS sequence"/>
</dbReference>
<dbReference type="SUPFAM" id="SSF52540">
    <property type="entry name" value="P-loop containing nucleoside triphosphate hydrolases"/>
    <property type="match status" value="1"/>
</dbReference>
<protein>
    <recommendedName>
        <fullName evidence="2">CobW/HypB/UreG nucleotide-binding domain-containing protein</fullName>
    </recommendedName>
</protein>
<evidence type="ECO:0000313" key="3">
    <source>
        <dbReference type="EMBL" id="CAE6456108.1"/>
    </source>
</evidence>
<dbReference type="AlphaFoldDB" id="A0A8H3BF30"/>
<dbReference type="EMBL" id="CAJMWQ010001596">
    <property type="protein sequence ID" value="CAE6456108.1"/>
    <property type="molecule type" value="Genomic_DNA"/>
</dbReference>
<name>A0A8H3BF30_9AGAM</name>
<sequence length="143" mass="15172">MDSDDEVPALIPHEDIPGDLEPRPEPKQAMKVPLTIITGSGRAISVSSADEPAALATEFLELANGCLCCSVKDSGAAAIEKLMHKQGAFDYIMLETTGLADPGPIAAMFWQNEDFSEDIVLDGVICVVDGVFGLKIGQPKVPF</sequence>
<dbReference type="Gene3D" id="3.40.50.300">
    <property type="entry name" value="P-loop containing nucleotide triphosphate hydrolases"/>
    <property type="match status" value="1"/>
</dbReference>
<dbReference type="InterPro" id="IPR027417">
    <property type="entry name" value="P-loop_NTPase"/>
</dbReference>
<gene>
    <name evidence="3" type="ORF">RDB_LOCUS83232</name>
</gene>
<evidence type="ECO:0000259" key="2">
    <source>
        <dbReference type="Pfam" id="PF02492"/>
    </source>
</evidence>
<dbReference type="GO" id="GO:0005737">
    <property type="term" value="C:cytoplasm"/>
    <property type="evidence" value="ECO:0007669"/>
    <property type="project" value="TreeGrafter"/>
</dbReference>
<dbReference type="PANTHER" id="PTHR13748:SF31">
    <property type="entry name" value="ZINC-REGULATED GTPASE METALLOPROTEIN ACTIVATOR 1A-RELATED"/>
    <property type="match status" value="1"/>
</dbReference>